<organism evidence="12 13">
    <name type="scientific">Arachis hypogaea</name>
    <name type="common">Peanut</name>
    <dbReference type="NCBI Taxonomy" id="3818"/>
    <lineage>
        <taxon>Eukaryota</taxon>
        <taxon>Viridiplantae</taxon>
        <taxon>Streptophyta</taxon>
        <taxon>Embryophyta</taxon>
        <taxon>Tracheophyta</taxon>
        <taxon>Spermatophyta</taxon>
        <taxon>Magnoliopsida</taxon>
        <taxon>eudicotyledons</taxon>
        <taxon>Gunneridae</taxon>
        <taxon>Pentapetalae</taxon>
        <taxon>rosids</taxon>
        <taxon>fabids</taxon>
        <taxon>Fabales</taxon>
        <taxon>Fabaceae</taxon>
        <taxon>Papilionoideae</taxon>
        <taxon>50 kb inversion clade</taxon>
        <taxon>dalbergioids sensu lato</taxon>
        <taxon>Dalbergieae</taxon>
        <taxon>Pterocarpus clade</taxon>
        <taxon>Arachis</taxon>
    </lineage>
</organism>
<comment type="caution">
    <text evidence="12">The sequence shown here is derived from an EMBL/GenBank/DDBJ whole genome shotgun (WGS) entry which is preliminary data.</text>
</comment>
<evidence type="ECO:0000313" key="12">
    <source>
        <dbReference type="EMBL" id="RYQ80001.1"/>
    </source>
</evidence>
<evidence type="ECO:0000256" key="8">
    <source>
        <dbReference type="ARBA" id="ARBA00023004"/>
    </source>
</evidence>
<comment type="catalytic activity">
    <reaction evidence="1">
        <text>2 a phenolic donor + H2O2 = 2 a phenolic radical donor + 2 H2O</text>
        <dbReference type="Rhea" id="RHEA:56136"/>
        <dbReference type="ChEBI" id="CHEBI:15377"/>
        <dbReference type="ChEBI" id="CHEBI:16240"/>
        <dbReference type="ChEBI" id="CHEBI:139520"/>
        <dbReference type="ChEBI" id="CHEBI:139521"/>
        <dbReference type="EC" id="1.11.1.7"/>
    </reaction>
</comment>
<feature type="domain" description="Plant heme peroxidase family profile" evidence="11">
    <location>
        <begin position="7"/>
        <end position="89"/>
    </location>
</feature>
<comment type="similarity">
    <text evidence="10">Belongs to the peroxidase family.</text>
</comment>
<dbReference type="SUPFAM" id="SSF48113">
    <property type="entry name" value="Heme-dependent peroxidases"/>
    <property type="match status" value="1"/>
</dbReference>
<evidence type="ECO:0000256" key="9">
    <source>
        <dbReference type="PIRSR" id="PIRSR600823-3"/>
    </source>
</evidence>
<evidence type="ECO:0000256" key="3">
    <source>
        <dbReference type="ARBA" id="ARBA00012313"/>
    </source>
</evidence>
<reference evidence="12 13" key="1">
    <citation type="submission" date="2019-01" db="EMBL/GenBank/DDBJ databases">
        <title>Sequencing of cultivated peanut Arachis hypogaea provides insights into genome evolution and oil improvement.</title>
        <authorList>
            <person name="Chen X."/>
        </authorList>
    </citation>
    <scope>NUCLEOTIDE SEQUENCE [LARGE SCALE GENOMIC DNA]</scope>
    <source>
        <strain evidence="13">cv. Fuhuasheng</strain>
        <tissue evidence="12">Leaves</tissue>
    </source>
</reference>
<evidence type="ECO:0000256" key="2">
    <source>
        <dbReference type="ARBA" id="ARBA00001970"/>
    </source>
</evidence>
<feature type="binding site" evidence="9">
    <location>
        <position position="24"/>
    </location>
    <ligand>
        <name>Ca(2+)</name>
        <dbReference type="ChEBI" id="CHEBI:29108"/>
        <label>1</label>
    </ligand>
</feature>
<comment type="cofactor">
    <cofactor evidence="2">
        <name>heme b</name>
        <dbReference type="ChEBI" id="CHEBI:60344"/>
    </cofactor>
</comment>
<dbReference type="Gene3D" id="1.10.520.10">
    <property type="match status" value="1"/>
</dbReference>
<dbReference type="InterPro" id="IPR000823">
    <property type="entry name" value="Peroxidase_pln"/>
</dbReference>
<sequence>MTYLQFQGCDGSVLLDSSGTIISEKRSNPNRNSARGFEVIDEIKSALEKACPETVSCADILAIAARDSTVLVSILFIFWHSLYPYLNLG</sequence>
<evidence type="ECO:0000256" key="7">
    <source>
        <dbReference type="ARBA" id="ARBA00023002"/>
    </source>
</evidence>
<name>A0A444WRG7_ARAHY</name>
<proteinExistence type="inferred from homology"/>
<dbReference type="PROSITE" id="PS50873">
    <property type="entry name" value="PEROXIDASE_4"/>
    <property type="match status" value="1"/>
</dbReference>
<dbReference type="Proteomes" id="UP000289738">
    <property type="component" value="Unassembled WGS sequence"/>
</dbReference>
<keyword evidence="8" id="KW-0408">Iron</keyword>
<dbReference type="GO" id="GO:0006979">
    <property type="term" value="P:response to oxidative stress"/>
    <property type="evidence" value="ECO:0007669"/>
    <property type="project" value="InterPro"/>
</dbReference>
<gene>
    <name evidence="12" type="ORF">Ahy_Scaffold1g106705</name>
</gene>
<dbReference type="PANTHER" id="PTHR31388:SF3">
    <property type="entry name" value="PEROXIDASE 72"/>
    <property type="match status" value="1"/>
</dbReference>
<evidence type="ECO:0000256" key="10">
    <source>
        <dbReference type="RuleBase" id="RU004241"/>
    </source>
</evidence>
<evidence type="ECO:0000256" key="5">
    <source>
        <dbReference type="ARBA" id="ARBA00022617"/>
    </source>
</evidence>
<dbReference type="InterPro" id="IPR002016">
    <property type="entry name" value="Haem_peroxidase"/>
</dbReference>
<evidence type="ECO:0000259" key="11">
    <source>
        <dbReference type="PROSITE" id="PS50873"/>
    </source>
</evidence>
<keyword evidence="4" id="KW-0575">Peroxidase</keyword>
<keyword evidence="9" id="KW-0106">Calcium</keyword>
<dbReference type="InterPro" id="IPR010255">
    <property type="entry name" value="Haem_peroxidase_sf"/>
</dbReference>
<keyword evidence="13" id="KW-1185">Reference proteome</keyword>
<evidence type="ECO:0000256" key="6">
    <source>
        <dbReference type="ARBA" id="ARBA00022723"/>
    </source>
</evidence>
<feature type="binding site" evidence="9">
    <location>
        <position position="12"/>
    </location>
    <ligand>
        <name>Ca(2+)</name>
        <dbReference type="ChEBI" id="CHEBI:29108"/>
        <label>1</label>
    </ligand>
</feature>
<dbReference type="EC" id="1.11.1.7" evidence="3"/>
<comment type="cofactor">
    <cofactor evidence="9">
        <name>Ca(2+)</name>
        <dbReference type="ChEBI" id="CHEBI:29108"/>
    </cofactor>
    <text evidence="9">Binds 2 calcium ions per subunit.</text>
</comment>
<evidence type="ECO:0000256" key="1">
    <source>
        <dbReference type="ARBA" id="ARBA00000189"/>
    </source>
</evidence>
<evidence type="ECO:0000313" key="13">
    <source>
        <dbReference type="Proteomes" id="UP000289738"/>
    </source>
</evidence>
<keyword evidence="5" id="KW-0349">Heme</keyword>
<keyword evidence="7" id="KW-0560">Oxidoreductase</keyword>
<feature type="binding site" evidence="9">
    <location>
        <position position="8"/>
    </location>
    <ligand>
        <name>Ca(2+)</name>
        <dbReference type="ChEBI" id="CHEBI:29108"/>
        <label>1</label>
    </ligand>
</feature>
<dbReference type="GO" id="GO:0046872">
    <property type="term" value="F:metal ion binding"/>
    <property type="evidence" value="ECO:0007669"/>
    <property type="project" value="UniProtKB-KW"/>
</dbReference>
<dbReference type="PANTHER" id="PTHR31388">
    <property type="entry name" value="PEROXIDASE 72-RELATED"/>
    <property type="match status" value="1"/>
</dbReference>
<dbReference type="GO" id="GO:0140825">
    <property type="term" value="F:lactoperoxidase activity"/>
    <property type="evidence" value="ECO:0007669"/>
    <property type="project" value="UniProtKB-EC"/>
</dbReference>
<dbReference type="Pfam" id="PF00141">
    <property type="entry name" value="peroxidase"/>
    <property type="match status" value="1"/>
</dbReference>
<evidence type="ECO:0000256" key="4">
    <source>
        <dbReference type="ARBA" id="ARBA00022559"/>
    </source>
</evidence>
<keyword evidence="6 9" id="KW-0479">Metal-binding</keyword>
<protein>
    <recommendedName>
        <fullName evidence="3">peroxidase</fullName>
        <ecNumber evidence="3">1.11.1.7</ecNumber>
    </recommendedName>
</protein>
<dbReference type="EMBL" id="SDMP01000021">
    <property type="protein sequence ID" value="RYQ80001.1"/>
    <property type="molecule type" value="Genomic_DNA"/>
</dbReference>
<feature type="binding site" evidence="9">
    <location>
        <position position="10"/>
    </location>
    <ligand>
        <name>Ca(2+)</name>
        <dbReference type="ChEBI" id="CHEBI:29108"/>
        <label>1</label>
    </ligand>
</feature>
<accession>A0A444WRG7</accession>
<dbReference type="AlphaFoldDB" id="A0A444WRG7"/>
<dbReference type="GO" id="GO:0020037">
    <property type="term" value="F:heme binding"/>
    <property type="evidence" value="ECO:0007669"/>
    <property type="project" value="InterPro"/>
</dbReference>
<dbReference type="PRINTS" id="PR00461">
    <property type="entry name" value="PLPEROXIDASE"/>
</dbReference>